<dbReference type="EMBL" id="CAIIXF020000006">
    <property type="protein sequence ID" value="CAH1787058.1"/>
    <property type="molecule type" value="Genomic_DNA"/>
</dbReference>
<dbReference type="PANTHER" id="PTHR24333">
    <property type="entry name" value="HOMEO BOX HB9 LIKE A-RELATED"/>
    <property type="match status" value="1"/>
</dbReference>
<keyword evidence="4 5" id="KW-0539">Nucleus</keyword>
<reference evidence="8" key="1">
    <citation type="submission" date="2022-03" db="EMBL/GenBank/DDBJ databases">
        <authorList>
            <person name="Martin C."/>
        </authorList>
    </citation>
    <scope>NUCLEOTIDE SEQUENCE</scope>
</reference>
<feature type="region of interest" description="Disordered" evidence="7">
    <location>
        <begin position="1"/>
        <end position="97"/>
    </location>
</feature>
<dbReference type="InterPro" id="IPR009057">
    <property type="entry name" value="Homeodomain-like_sf"/>
</dbReference>
<dbReference type="SMART" id="SM00389">
    <property type="entry name" value="HOX"/>
    <property type="match status" value="1"/>
</dbReference>
<evidence type="ECO:0000256" key="6">
    <source>
        <dbReference type="RuleBase" id="RU000682"/>
    </source>
</evidence>
<keyword evidence="3 5" id="KW-0371">Homeobox</keyword>
<feature type="region of interest" description="Disordered" evidence="7">
    <location>
        <begin position="177"/>
        <end position="220"/>
    </location>
</feature>
<keyword evidence="2 5" id="KW-0238">DNA-binding</keyword>
<dbReference type="GO" id="GO:0003677">
    <property type="term" value="F:DNA binding"/>
    <property type="evidence" value="ECO:0007669"/>
    <property type="project" value="UniProtKB-UniRule"/>
</dbReference>
<evidence type="ECO:0000313" key="8">
    <source>
        <dbReference type="EMBL" id="CAH1787058.1"/>
    </source>
</evidence>
<dbReference type="InterPro" id="IPR001356">
    <property type="entry name" value="HD"/>
</dbReference>
<dbReference type="GO" id="GO:0000981">
    <property type="term" value="F:DNA-binding transcription factor activity, RNA polymerase II-specific"/>
    <property type="evidence" value="ECO:0007669"/>
    <property type="project" value="InterPro"/>
</dbReference>
<comment type="subcellular location">
    <subcellularLocation>
        <location evidence="1 5 6">Nucleus</location>
    </subcellularLocation>
</comment>
<feature type="compositionally biased region" description="Basic and acidic residues" evidence="7">
    <location>
        <begin position="25"/>
        <end position="42"/>
    </location>
</feature>
<feature type="region of interest" description="Disordered" evidence="7">
    <location>
        <begin position="348"/>
        <end position="370"/>
    </location>
</feature>
<dbReference type="PRINTS" id="PR00024">
    <property type="entry name" value="HOMEOBOX"/>
</dbReference>
<dbReference type="Proteomes" id="UP000749559">
    <property type="component" value="Unassembled WGS sequence"/>
</dbReference>
<feature type="compositionally biased region" description="Polar residues" evidence="7">
    <location>
        <begin position="80"/>
        <end position="96"/>
    </location>
</feature>
<evidence type="ECO:0000256" key="4">
    <source>
        <dbReference type="ARBA" id="ARBA00023242"/>
    </source>
</evidence>
<evidence type="ECO:0000256" key="3">
    <source>
        <dbReference type="ARBA" id="ARBA00023155"/>
    </source>
</evidence>
<evidence type="ECO:0000256" key="2">
    <source>
        <dbReference type="ARBA" id="ARBA00023125"/>
    </source>
</evidence>
<accession>A0A8J1U072</accession>
<dbReference type="SUPFAM" id="SSF46689">
    <property type="entry name" value="Homeodomain-like"/>
    <property type="match status" value="1"/>
</dbReference>
<dbReference type="Gene3D" id="1.10.10.60">
    <property type="entry name" value="Homeodomain-like"/>
    <property type="match status" value="1"/>
</dbReference>
<dbReference type="GO" id="GO:0005634">
    <property type="term" value="C:nucleus"/>
    <property type="evidence" value="ECO:0007669"/>
    <property type="project" value="UniProtKB-SubCell"/>
</dbReference>
<gene>
    <name evidence="8" type="ORF">OFUS_LOCUS12836</name>
</gene>
<feature type="compositionally biased region" description="Basic and acidic residues" evidence="7">
    <location>
        <begin position="1"/>
        <end position="17"/>
    </location>
</feature>
<dbReference type="PROSITE" id="PS50071">
    <property type="entry name" value="HOMEOBOX_2"/>
    <property type="match status" value="1"/>
</dbReference>
<dbReference type="InterPro" id="IPR017970">
    <property type="entry name" value="Homeobox_CS"/>
</dbReference>
<dbReference type="InterPro" id="IPR020479">
    <property type="entry name" value="HD_metazoa"/>
</dbReference>
<feature type="DNA-binding region" description="Homeobox" evidence="5">
    <location>
        <begin position="219"/>
        <end position="278"/>
    </location>
</feature>
<name>A0A8J1U072_OWEFU</name>
<evidence type="ECO:0000256" key="1">
    <source>
        <dbReference type="ARBA" id="ARBA00004123"/>
    </source>
</evidence>
<feature type="compositionally biased region" description="Acidic residues" evidence="7">
    <location>
        <begin position="189"/>
        <end position="201"/>
    </location>
</feature>
<evidence type="ECO:0000256" key="7">
    <source>
        <dbReference type="SAM" id="MobiDB-lite"/>
    </source>
</evidence>
<dbReference type="CDD" id="cd00086">
    <property type="entry name" value="homeodomain"/>
    <property type="match status" value="1"/>
</dbReference>
<sequence length="370" mass="42136">MADRELEEIKTEPEDLSKSINQAKKNKDDINIEHKTESEDQKVMNLSKDNNGHSLKRKLDSDDVDQIGSSDKSAKIKLNDTPQEQVNSQSNDTNIVAPTATKPGFMISDILSDLKRSKERVLESRSLMFNAKRDFKCSISSAFTPKTPTFAMYDDRHRSMEHAFRPAQSLQLPGTSLLDQHMDDMDGSDHDDDDDDDDTHEDESAISSSPITTLKSKKQRKARTAFTDHQLNCLERNFERQKYLSVQDRMELASQLNLSDTQVKTWYQNRRTKWKRQTAVGLELLAESGNYAAVQRMLQTNPYWAYHPHAAAILANLDAIYIRQSISGNMPPRPPLIPRMFLHGLQQQQQQQPSTIATPTPVYPSDSQKT</sequence>
<dbReference type="PROSITE" id="PS00027">
    <property type="entry name" value="HOMEOBOX_1"/>
    <property type="match status" value="1"/>
</dbReference>
<proteinExistence type="predicted"/>
<dbReference type="PANTHER" id="PTHR24333:SF5">
    <property type="entry name" value="VENT HOMEOBOX"/>
    <property type="match status" value="1"/>
</dbReference>
<protein>
    <submittedName>
        <fullName evidence="8">Uncharacterized protein</fullName>
    </submittedName>
</protein>
<evidence type="ECO:0000256" key="5">
    <source>
        <dbReference type="PROSITE-ProRule" id="PRU00108"/>
    </source>
</evidence>
<organism evidence="8 9">
    <name type="scientific">Owenia fusiformis</name>
    <name type="common">Polychaete worm</name>
    <dbReference type="NCBI Taxonomy" id="6347"/>
    <lineage>
        <taxon>Eukaryota</taxon>
        <taxon>Metazoa</taxon>
        <taxon>Spiralia</taxon>
        <taxon>Lophotrochozoa</taxon>
        <taxon>Annelida</taxon>
        <taxon>Polychaeta</taxon>
        <taxon>Sedentaria</taxon>
        <taxon>Canalipalpata</taxon>
        <taxon>Sabellida</taxon>
        <taxon>Oweniida</taxon>
        <taxon>Oweniidae</taxon>
        <taxon>Owenia</taxon>
    </lineage>
</organism>
<feature type="compositionally biased region" description="Polar residues" evidence="7">
    <location>
        <begin position="205"/>
        <end position="214"/>
    </location>
</feature>
<dbReference type="InterPro" id="IPR050848">
    <property type="entry name" value="Homeobox_TF"/>
</dbReference>
<dbReference type="OrthoDB" id="6159439at2759"/>
<dbReference type="Pfam" id="PF00046">
    <property type="entry name" value="Homeodomain"/>
    <property type="match status" value="1"/>
</dbReference>
<keyword evidence="9" id="KW-1185">Reference proteome</keyword>
<evidence type="ECO:0000313" key="9">
    <source>
        <dbReference type="Proteomes" id="UP000749559"/>
    </source>
</evidence>
<comment type="caution">
    <text evidence="8">The sequence shown here is derived from an EMBL/GenBank/DDBJ whole genome shotgun (WGS) entry which is preliminary data.</text>
</comment>
<dbReference type="AlphaFoldDB" id="A0A8J1U072"/>